<evidence type="ECO:0000256" key="1">
    <source>
        <dbReference type="SAM" id="MobiDB-lite"/>
    </source>
</evidence>
<dbReference type="PaxDb" id="2850-Phatr44462"/>
<dbReference type="Proteomes" id="UP000000759">
    <property type="component" value="Chromosome 4"/>
</dbReference>
<sequence length="536" mass="59545">MCFVAIPRALVTIRGRSRGNLRTFVRRTHRPLSTKTEGYLQLVVSPSTMTSESEGDKMSVGDLRRWLDEFGESNKRHFQQNQVIKHTQAYPIRRKISQLEQSFRLSSSSIAGSEASSPAAKACDPVCPSDARFVVTPPVKTSNGIGQPPSVPRIRKFSSHVQPGMENVDCEYDGFRVVSVEKLVGRPKPSWQSGIPSWGDADDNFVKSLWNTDIDSDHVAAFYHEKTSWSDGEWDRESDDGNMALIELEKTSVSAGYLTSDCGLRQNRRQAAHRNKNGFKSSTEFTAKNRRERSALKWRRRLPMLLCKSQKHGIGIEPRPAPIHIDVSLAGQSSAGQSTEATTCETEPMSVISWSPKRNGSVGQLTTAGDQSKASALFEGDTELRPSPFQLDSHHRKQALTTHSHGADWQLDSIIPGALQGSLAEIFGQENDKDILEAKSPSVVGRQLDKHALSGYEIQRSCSEVSEVSTSLSVSVVAEHFGGRSPSKSQSAVQRRKDQLEQQWAANRAPTHSKKIEWQACRRTGAYRKKVVLEYD</sequence>
<dbReference type="RefSeq" id="XP_002178268.1">
    <property type="nucleotide sequence ID" value="XM_002178232.1"/>
</dbReference>
<reference evidence="2 3" key="1">
    <citation type="journal article" date="2008" name="Nature">
        <title>The Phaeodactylum genome reveals the evolutionary history of diatom genomes.</title>
        <authorList>
            <person name="Bowler C."/>
            <person name="Allen A.E."/>
            <person name="Badger J.H."/>
            <person name="Grimwood J."/>
            <person name="Jabbari K."/>
            <person name="Kuo A."/>
            <person name="Maheswari U."/>
            <person name="Martens C."/>
            <person name="Maumus F."/>
            <person name="Otillar R.P."/>
            <person name="Rayko E."/>
            <person name="Salamov A."/>
            <person name="Vandepoele K."/>
            <person name="Beszteri B."/>
            <person name="Gruber A."/>
            <person name="Heijde M."/>
            <person name="Katinka M."/>
            <person name="Mock T."/>
            <person name="Valentin K."/>
            <person name="Verret F."/>
            <person name="Berges J.A."/>
            <person name="Brownlee C."/>
            <person name="Cadoret J.P."/>
            <person name="Chiovitti A."/>
            <person name="Choi C.J."/>
            <person name="Coesel S."/>
            <person name="De Martino A."/>
            <person name="Detter J.C."/>
            <person name="Durkin C."/>
            <person name="Falciatore A."/>
            <person name="Fournet J."/>
            <person name="Haruta M."/>
            <person name="Huysman M.J."/>
            <person name="Jenkins B.D."/>
            <person name="Jiroutova K."/>
            <person name="Jorgensen R.E."/>
            <person name="Joubert Y."/>
            <person name="Kaplan A."/>
            <person name="Kroger N."/>
            <person name="Kroth P.G."/>
            <person name="La Roche J."/>
            <person name="Lindquist E."/>
            <person name="Lommer M."/>
            <person name="Martin-Jezequel V."/>
            <person name="Lopez P.J."/>
            <person name="Lucas S."/>
            <person name="Mangogna M."/>
            <person name="McGinnis K."/>
            <person name="Medlin L.K."/>
            <person name="Montsant A."/>
            <person name="Oudot-Le Secq M.P."/>
            <person name="Napoli C."/>
            <person name="Obornik M."/>
            <person name="Parker M.S."/>
            <person name="Petit J.L."/>
            <person name="Porcel B.M."/>
            <person name="Poulsen N."/>
            <person name="Robison M."/>
            <person name="Rychlewski L."/>
            <person name="Rynearson T.A."/>
            <person name="Schmutz J."/>
            <person name="Shapiro H."/>
            <person name="Siaut M."/>
            <person name="Stanley M."/>
            <person name="Sussman M.R."/>
            <person name="Taylor A.R."/>
            <person name="Vardi A."/>
            <person name="von Dassow P."/>
            <person name="Vyverman W."/>
            <person name="Willis A."/>
            <person name="Wyrwicz L.S."/>
            <person name="Rokhsar D.S."/>
            <person name="Weissenbach J."/>
            <person name="Armbrust E.V."/>
            <person name="Green B.R."/>
            <person name="Van de Peer Y."/>
            <person name="Grigoriev I.V."/>
        </authorList>
    </citation>
    <scope>NUCLEOTIDE SEQUENCE [LARGE SCALE GENOMIC DNA]</scope>
    <source>
        <strain evidence="2 3">CCAP 1055/1</strain>
    </source>
</reference>
<reference evidence="3" key="2">
    <citation type="submission" date="2008-08" db="EMBL/GenBank/DDBJ databases">
        <authorList>
            <consortium name="Diatom Consortium"/>
            <person name="Grigoriev I."/>
            <person name="Grimwood J."/>
            <person name="Kuo A."/>
            <person name="Otillar R.P."/>
            <person name="Salamov A."/>
            <person name="Detter J.C."/>
            <person name="Lindquist E."/>
            <person name="Shapiro H."/>
            <person name="Lucas S."/>
            <person name="Glavina del Rio T."/>
            <person name="Pitluck S."/>
            <person name="Rokhsar D."/>
            <person name="Bowler C."/>
        </authorList>
    </citation>
    <scope>GENOME REANNOTATION</scope>
    <source>
        <strain evidence="3">CCAP 1055/1</strain>
    </source>
</reference>
<feature type="compositionally biased region" description="Polar residues" evidence="1">
    <location>
        <begin position="352"/>
        <end position="366"/>
    </location>
</feature>
<dbReference type="HOGENOM" id="CLU_559578_0_0_1"/>
<organism evidence="2 3">
    <name type="scientific">Phaeodactylum tricornutum (strain CCAP 1055/1)</name>
    <dbReference type="NCBI Taxonomy" id="556484"/>
    <lineage>
        <taxon>Eukaryota</taxon>
        <taxon>Sar</taxon>
        <taxon>Stramenopiles</taxon>
        <taxon>Ochrophyta</taxon>
        <taxon>Bacillariophyta</taxon>
        <taxon>Bacillariophyceae</taxon>
        <taxon>Bacillariophycidae</taxon>
        <taxon>Naviculales</taxon>
        <taxon>Phaeodactylaceae</taxon>
        <taxon>Phaeodactylum</taxon>
    </lineage>
</organism>
<dbReference type="OrthoDB" id="10690397at2759"/>
<protein>
    <submittedName>
        <fullName evidence="2">Uncharacterized protein</fullName>
    </submittedName>
</protein>
<accession>B7FU71</accession>
<evidence type="ECO:0000313" key="3">
    <source>
        <dbReference type="Proteomes" id="UP000000759"/>
    </source>
</evidence>
<dbReference type="GeneID" id="7197749"/>
<keyword evidence="3" id="KW-1185">Reference proteome</keyword>
<dbReference type="KEGG" id="pti:PHATRDRAFT_44462"/>
<dbReference type="EMBL" id="CM000607">
    <property type="protein sequence ID" value="EEC49933.1"/>
    <property type="molecule type" value="Genomic_DNA"/>
</dbReference>
<dbReference type="InParanoid" id="B7FU71"/>
<gene>
    <name evidence="2" type="ORF">PHATRDRAFT_44462</name>
</gene>
<evidence type="ECO:0000313" key="2">
    <source>
        <dbReference type="EMBL" id="EEC49933.1"/>
    </source>
</evidence>
<feature type="region of interest" description="Disordered" evidence="1">
    <location>
        <begin position="483"/>
        <end position="510"/>
    </location>
</feature>
<name>B7FU71_PHATC</name>
<feature type="compositionally biased region" description="Polar residues" evidence="1">
    <location>
        <begin position="336"/>
        <end position="345"/>
    </location>
</feature>
<proteinExistence type="predicted"/>
<feature type="region of interest" description="Disordered" evidence="1">
    <location>
        <begin position="336"/>
        <end position="366"/>
    </location>
</feature>
<dbReference type="AlphaFoldDB" id="B7FU71"/>